<evidence type="ECO:0000313" key="1">
    <source>
        <dbReference type="EMBL" id="SHL41235.1"/>
    </source>
</evidence>
<name>A0A1M7AF75_9RHOB</name>
<gene>
    <name evidence="1" type="ORF">SAMN05444414_11354</name>
</gene>
<protein>
    <submittedName>
        <fullName evidence="1">Uncharacterized protein</fullName>
    </submittedName>
</protein>
<evidence type="ECO:0000313" key="2">
    <source>
        <dbReference type="Proteomes" id="UP000184191"/>
    </source>
</evidence>
<dbReference type="STRING" id="1054996.SAMN05444414_11354"/>
<dbReference type="AlphaFoldDB" id="A0A1M7AF75"/>
<keyword evidence="2" id="KW-1185">Reference proteome</keyword>
<dbReference type="Proteomes" id="UP000184191">
    <property type="component" value="Unassembled WGS sequence"/>
</dbReference>
<accession>A0A1M7AF75</accession>
<dbReference type="EMBL" id="FRBN01000013">
    <property type="protein sequence ID" value="SHL41235.1"/>
    <property type="molecule type" value="Genomic_DNA"/>
</dbReference>
<organism evidence="1 2">
    <name type="scientific">Roseovarius marisflavi</name>
    <dbReference type="NCBI Taxonomy" id="1054996"/>
    <lineage>
        <taxon>Bacteria</taxon>
        <taxon>Pseudomonadati</taxon>
        <taxon>Pseudomonadota</taxon>
        <taxon>Alphaproteobacteria</taxon>
        <taxon>Rhodobacterales</taxon>
        <taxon>Roseobacteraceae</taxon>
        <taxon>Roseovarius</taxon>
    </lineage>
</organism>
<reference evidence="2" key="1">
    <citation type="submission" date="2016-11" db="EMBL/GenBank/DDBJ databases">
        <authorList>
            <person name="Varghese N."/>
            <person name="Submissions S."/>
        </authorList>
    </citation>
    <scope>NUCLEOTIDE SEQUENCE [LARGE SCALE GENOMIC DNA]</scope>
    <source>
        <strain evidence="2">DSM 29327</strain>
    </source>
</reference>
<proteinExistence type="predicted"/>
<sequence length="243" mass="26169">MKAIDMIVFLCSPDDISARWFVASLRHDHGIAAQIITPQELVYAPDMEHRLDGTDTFSSVTLKSHGTLDSSSITGVVNRLEFLPDAHLARVSATDRAYSQQELLAIWSSWISALPCPVINRPTAISVTGPLFHPAIWQHHAAAAGLPTAPMLYDVDLPDPVPPVPVHSVIVCRDQCHSTSVHPDLFGASCDLARYVGFDMLEVMFGQGPGGAVFSHAAPVPDLSRAQPGLLAQVAHIFQEGAP</sequence>